<proteinExistence type="inferred from homology"/>
<dbReference type="GO" id="GO:0005829">
    <property type="term" value="C:cytosol"/>
    <property type="evidence" value="ECO:0007669"/>
    <property type="project" value="TreeGrafter"/>
</dbReference>
<dbReference type="CDD" id="cd02020">
    <property type="entry name" value="CMPK"/>
    <property type="match status" value="1"/>
</dbReference>
<dbReference type="Gene3D" id="3.40.50.300">
    <property type="entry name" value="P-loop containing nucleotide triphosphate hydrolases"/>
    <property type="match status" value="1"/>
</dbReference>
<evidence type="ECO:0000256" key="1">
    <source>
        <dbReference type="ARBA" id="ARBA00009427"/>
    </source>
</evidence>
<dbReference type="InterPro" id="IPR011994">
    <property type="entry name" value="Cytidylate_kinase_dom"/>
</dbReference>
<keyword evidence="4 8" id="KW-0418">Kinase</keyword>
<dbReference type="RefSeq" id="WP_013485352.1">
    <property type="nucleotide sequence ID" value="NC_014828.1"/>
</dbReference>
<evidence type="ECO:0000256" key="5">
    <source>
        <dbReference type="ARBA" id="ARBA00022840"/>
    </source>
</evidence>
<gene>
    <name evidence="8" type="primary">cmk</name>
    <name evidence="10" type="ordered locus">Ethha_1460</name>
</gene>
<comment type="similarity">
    <text evidence="1 8">Belongs to the cytidylate kinase family. Type 1 subfamily.</text>
</comment>
<keyword evidence="8" id="KW-0963">Cytoplasm</keyword>
<dbReference type="GO" id="GO:0036431">
    <property type="term" value="F:dCMP kinase activity"/>
    <property type="evidence" value="ECO:0007669"/>
    <property type="project" value="InterPro"/>
</dbReference>
<evidence type="ECO:0000259" key="9">
    <source>
        <dbReference type="Pfam" id="PF02224"/>
    </source>
</evidence>
<evidence type="ECO:0000256" key="6">
    <source>
        <dbReference type="ARBA" id="ARBA00047615"/>
    </source>
</evidence>
<keyword evidence="11" id="KW-1185">Reference proteome</keyword>
<dbReference type="EC" id="2.7.4.25" evidence="8"/>
<dbReference type="SUPFAM" id="SSF52540">
    <property type="entry name" value="P-loop containing nucleoside triphosphate hydrolases"/>
    <property type="match status" value="1"/>
</dbReference>
<dbReference type="GO" id="GO:0005524">
    <property type="term" value="F:ATP binding"/>
    <property type="evidence" value="ECO:0007669"/>
    <property type="project" value="UniProtKB-UniRule"/>
</dbReference>
<dbReference type="STRING" id="663278.Ethha_1460"/>
<dbReference type="HOGENOM" id="CLU_079959_0_2_9"/>
<feature type="binding site" evidence="8">
    <location>
        <begin position="8"/>
        <end position="16"/>
    </location>
    <ligand>
        <name>ATP</name>
        <dbReference type="ChEBI" id="CHEBI:30616"/>
    </ligand>
</feature>
<dbReference type="EMBL" id="CP002400">
    <property type="protein sequence ID" value="ADU26997.1"/>
    <property type="molecule type" value="Genomic_DNA"/>
</dbReference>
<evidence type="ECO:0000256" key="3">
    <source>
        <dbReference type="ARBA" id="ARBA00022741"/>
    </source>
</evidence>
<evidence type="ECO:0000313" key="11">
    <source>
        <dbReference type="Proteomes" id="UP000001551"/>
    </source>
</evidence>
<evidence type="ECO:0000256" key="7">
    <source>
        <dbReference type="ARBA" id="ARBA00048478"/>
    </source>
</evidence>
<keyword evidence="3 8" id="KW-0547">Nucleotide-binding</keyword>
<dbReference type="InterPro" id="IPR003136">
    <property type="entry name" value="Cytidylate_kin"/>
</dbReference>
<comment type="catalytic activity">
    <reaction evidence="7 8">
        <text>CMP + ATP = CDP + ADP</text>
        <dbReference type="Rhea" id="RHEA:11600"/>
        <dbReference type="ChEBI" id="CHEBI:30616"/>
        <dbReference type="ChEBI" id="CHEBI:58069"/>
        <dbReference type="ChEBI" id="CHEBI:60377"/>
        <dbReference type="ChEBI" id="CHEBI:456216"/>
        <dbReference type="EC" id="2.7.4.25"/>
    </reaction>
</comment>
<evidence type="ECO:0000256" key="2">
    <source>
        <dbReference type="ARBA" id="ARBA00022679"/>
    </source>
</evidence>
<dbReference type="AlphaFoldDB" id="E6U7H4"/>
<reference evidence="10 11" key="1">
    <citation type="submission" date="2010-12" db="EMBL/GenBank/DDBJ databases">
        <title>Complete sequence of Ethanoligenens harbinense YUAN-3.</title>
        <authorList>
            <person name="Lucas S."/>
            <person name="Copeland A."/>
            <person name="Lapidus A."/>
            <person name="Cheng J.-F."/>
            <person name="Bruce D."/>
            <person name="Goodwin L."/>
            <person name="Pitluck S."/>
            <person name="Chertkov O."/>
            <person name="Misra M."/>
            <person name="Detter J.C."/>
            <person name="Han C."/>
            <person name="Tapia R."/>
            <person name="Land M."/>
            <person name="Hauser L."/>
            <person name="Jeffries C."/>
            <person name="Kyrpides N."/>
            <person name="Ivanova N."/>
            <person name="Mikhailova N."/>
            <person name="Wang A."/>
            <person name="Mouttaki H."/>
            <person name="He Z."/>
            <person name="Zhou J."/>
            <person name="Hemme C.L."/>
            <person name="Woyke T."/>
        </authorList>
    </citation>
    <scope>NUCLEOTIDE SEQUENCE [LARGE SCALE GENOMIC DNA]</scope>
    <source>
        <strain evidence="11">DSM 18485 / JCM 12961 / CGMCC 1.5033 / YUAN-3</strain>
    </source>
</reference>
<dbReference type="KEGG" id="eha:Ethha_1460"/>
<evidence type="ECO:0000256" key="8">
    <source>
        <dbReference type="HAMAP-Rule" id="MF_00238"/>
    </source>
</evidence>
<sequence length="221" mass="23956">MYNIAIDGPAGAGKSTLSRMLADRLGFVYADTGALYRAVGLFAVQSGVSPQDAAAVEQLLPSIRLELALSPEGQCVLLCGKDVSAAIRAPEISKAASQVSAIPAVRAFLLGLQQKMAQKRDIVMDGRDIGTVVLPHAQLKIFLTATPEDRARRRHAELREKGTKIAYEQVLDEVKERDAQDSGRAIAPLRPAEDALIVDTTGYELEDSLERLYQIAKERLT</sequence>
<dbReference type="InterPro" id="IPR027417">
    <property type="entry name" value="P-loop_NTPase"/>
</dbReference>
<accession>E6U7H4</accession>
<keyword evidence="5 8" id="KW-0067">ATP-binding</keyword>
<comment type="subcellular location">
    <subcellularLocation>
        <location evidence="8">Cytoplasm</location>
    </subcellularLocation>
</comment>
<name>E6U7H4_ETHHY</name>
<organism evidence="10 11">
    <name type="scientific">Ethanoligenens harbinense (strain DSM 18485 / JCM 12961 / CGMCC 1.5033 / YUAN-3)</name>
    <dbReference type="NCBI Taxonomy" id="663278"/>
    <lineage>
        <taxon>Bacteria</taxon>
        <taxon>Bacillati</taxon>
        <taxon>Bacillota</taxon>
        <taxon>Clostridia</taxon>
        <taxon>Eubacteriales</taxon>
        <taxon>Oscillospiraceae</taxon>
        <taxon>Ethanoligenens</taxon>
    </lineage>
</organism>
<dbReference type="GO" id="GO:0036430">
    <property type="term" value="F:CMP kinase activity"/>
    <property type="evidence" value="ECO:0007669"/>
    <property type="project" value="RHEA"/>
</dbReference>
<keyword evidence="2 8" id="KW-0808">Transferase</keyword>
<dbReference type="PANTHER" id="PTHR21299:SF2">
    <property type="entry name" value="CYTIDYLATE KINASE"/>
    <property type="match status" value="1"/>
</dbReference>
<protein>
    <recommendedName>
        <fullName evidence="8">Cytidylate kinase</fullName>
        <shortName evidence="8">CK</shortName>
        <ecNumber evidence="8">2.7.4.25</ecNumber>
    </recommendedName>
    <alternativeName>
        <fullName evidence="8">Cytidine monophosphate kinase</fullName>
        <shortName evidence="8">CMP kinase</shortName>
    </alternativeName>
</protein>
<evidence type="ECO:0000313" key="10">
    <source>
        <dbReference type="EMBL" id="ADU26997.1"/>
    </source>
</evidence>
<dbReference type="Pfam" id="PF02224">
    <property type="entry name" value="Cytidylate_kin"/>
    <property type="match status" value="1"/>
</dbReference>
<dbReference type="HAMAP" id="MF_00238">
    <property type="entry name" value="Cytidyl_kinase_type1"/>
    <property type="match status" value="1"/>
</dbReference>
<dbReference type="PANTHER" id="PTHR21299">
    <property type="entry name" value="CYTIDYLATE KINASE/PANTOATE-BETA-ALANINE LIGASE"/>
    <property type="match status" value="1"/>
</dbReference>
<evidence type="ECO:0000256" key="4">
    <source>
        <dbReference type="ARBA" id="ARBA00022777"/>
    </source>
</evidence>
<dbReference type="NCBIfam" id="TIGR00017">
    <property type="entry name" value="cmk"/>
    <property type="match status" value="1"/>
</dbReference>
<feature type="domain" description="Cytidylate kinase" evidence="9">
    <location>
        <begin position="4"/>
        <end position="217"/>
    </location>
</feature>
<dbReference type="eggNOG" id="COG0283">
    <property type="taxonomic scope" value="Bacteria"/>
</dbReference>
<comment type="catalytic activity">
    <reaction evidence="6 8">
        <text>dCMP + ATP = dCDP + ADP</text>
        <dbReference type="Rhea" id="RHEA:25094"/>
        <dbReference type="ChEBI" id="CHEBI:30616"/>
        <dbReference type="ChEBI" id="CHEBI:57566"/>
        <dbReference type="ChEBI" id="CHEBI:58593"/>
        <dbReference type="ChEBI" id="CHEBI:456216"/>
        <dbReference type="EC" id="2.7.4.25"/>
    </reaction>
</comment>
<dbReference type="GO" id="GO:0015949">
    <property type="term" value="P:nucleobase-containing small molecule interconversion"/>
    <property type="evidence" value="ECO:0007669"/>
    <property type="project" value="TreeGrafter"/>
</dbReference>
<dbReference type="GO" id="GO:0006220">
    <property type="term" value="P:pyrimidine nucleotide metabolic process"/>
    <property type="evidence" value="ECO:0007669"/>
    <property type="project" value="UniProtKB-UniRule"/>
</dbReference>
<dbReference type="Proteomes" id="UP000001551">
    <property type="component" value="Chromosome"/>
</dbReference>